<keyword evidence="1" id="KW-0446">Lipid-binding</keyword>
<dbReference type="PROSITE" id="PS51482">
    <property type="entry name" value="DEGV"/>
    <property type="match status" value="1"/>
</dbReference>
<dbReference type="GO" id="GO:0008289">
    <property type="term" value="F:lipid binding"/>
    <property type="evidence" value="ECO:0007669"/>
    <property type="project" value="UniProtKB-KW"/>
</dbReference>
<sequence length="293" mass="33779">MTISSIKKDRKVSFVVDSTIGDNIDFDLFPFDISIIPLNIFLKGKEILDKKGNDFFLYYSNQGHQITTSQPNPQLFLKFFKEKLKSEPEHLFCLTLSKKLSGTFNSACKAKELLGNPNNITIIDTENIGPGMFFTLNRIYKYITDTELSYEEISNKVLQEQKQGILYFSVSDLKQLKINKRISKFKFFIGSLLKIKPILKFNQGIITIEKNVRSQKNCFFYLINYILEFQKLVSRPIEVKLIYVIDDLIVQKLKLEIQKLKNKDIKVSIYGSISNIIAVHLGAEGFGIYLNII</sequence>
<evidence type="ECO:0000313" key="2">
    <source>
        <dbReference type="EMBL" id="QTX02759.1"/>
    </source>
</evidence>
<dbReference type="KEGG" id="pluf:LFWB_1890"/>
<organism evidence="2 3">
    <name type="scientific">Loofah witches'-broom phytoplasma</name>
    <dbReference type="NCBI Taxonomy" id="35773"/>
    <lineage>
        <taxon>Bacteria</taxon>
        <taxon>Bacillati</taxon>
        <taxon>Mycoplasmatota</taxon>
        <taxon>Mollicutes</taxon>
        <taxon>Acholeplasmatales</taxon>
        <taxon>Acholeplasmataceae</taxon>
        <taxon>Candidatus Phytoplasma</taxon>
        <taxon>16SrVIII (Loofah witches'-broom group)</taxon>
    </lineage>
</organism>
<name>A0A975FIZ9_LOWBP</name>
<evidence type="ECO:0000313" key="3">
    <source>
        <dbReference type="Proteomes" id="UP000672038"/>
    </source>
</evidence>
<dbReference type="InterPro" id="IPR043168">
    <property type="entry name" value="DegV_C"/>
</dbReference>
<dbReference type="Proteomes" id="UP000672038">
    <property type="component" value="Chromosome"/>
</dbReference>
<dbReference type="PANTHER" id="PTHR33434">
    <property type="entry name" value="DEGV DOMAIN-CONTAINING PROTEIN DR_1986-RELATED"/>
    <property type="match status" value="1"/>
</dbReference>
<dbReference type="PANTHER" id="PTHR33434:SF2">
    <property type="entry name" value="FATTY ACID-BINDING PROTEIN TM_1468"/>
    <property type="match status" value="1"/>
</dbReference>
<dbReference type="Gene3D" id="3.40.50.10170">
    <property type="match status" value="1"/>
</dbReference>
<gene>
    <name evidence="2" type="primary">degV</name>
    <name evidence="2" type="ORF">LFWB_1890</name>
</gene>
<dbReference type="InterPro" id="IPR050270">
    <property type="entry name" value="DegV_domain_contain"/>
</dbReference>
<dbReference type="EMBL" id="CP054393">
    <property type="protein sequence ID" value="QTX02759.1"/>
    <property type="molecule type" value="Genomic_DNA"/>
</dbReference>
<reference evidence="2" key="1">
    <citation type="submission" date="2020-06" db="EMBL/GenBank/DDBJ databases">
        <title>Complete genome sequence of Candidatus Phytoplasma luffae NCHU2019.</title>
        <authorList>
            <person name="Cho S.-T."/>
            <person name="Tan C.-M."/>
            <person name="Li J.-R."/>
            <person name="Chien Y.-Y."/>
            <person name="Chiu Y.-C."/>
            <person name="Yang J.-Y."/>
            <person name="Kuo C.-H."/>
        </authorList>
    </citation>
    <scope>NUCLEOTIDE SEQUENCE</scope>
    <source>
        <strain evidence="2">NCHU2019</strain>
    </source>
</reference>
<dbReference type="SUPFAM" id="SSF82549">
    <property type="entry name" value="DAK1/DegV-like"/>
    <property type="match status" value="1"/>
</dbReference>
<dbReference type="Gene3D" id="3.30.1180.10">
    <property type="match status" value="1"/>
</dbReference>
<dbReference type="RefSeq" id="WP_210954811.1">
    <property type="nucleotide sequence ID" value="NZ_CP054393.1"/>
</dbReference>
<evidence type="ECO:0000256" key="1">
    <source>
        <dbReference type="ARBA" id="ARBA00023121"/>
    </source>
</evidence>
<dbReference type="Pfam" id="PF02645">
    <property type="entry name" value="DegV"/>
    <property type="match status" value="1"/>
</dbReference>
<dbReference type="NCBIfam" id="TIGR00762">
    <property type="entry name" value="DegV"/>
    <property type="match status" value="1"/>
</dbReference>
<keyword evidence="3" id="KW-1185">Reference proteome</keyword>
<proteinExistence type="predicted"/>
<accession>A0A975FIZ9</accession>
<dbReference type="InterPro" id="IPR003797">
    <property type="entry name" value="DegV"/>
</dbReference>
<protein>
    <submittedName>
        <fullName evidence="2">Fatty acid-binding protein</fullName>
    </submittedName>
</protein>
<dbReference type="AlphaFoldDB" id="A0A975FIZ9"/>